<sequence>MDQSSWTRNRTFDLCVYAAVGVFNKFREILVTTALIRKRFHLSSPVTLNLTHRIIWSKHKLLIYLRHIAKLIKNPSKIKLSLTQH</sequence>
<reference evidence="1 2" key="1">
    <citation type="journal article" date="2018" name="Sci. Rep.">
        <title>Genomic signatures of local adaptation to the degree of environmental predictability in rotifers.</title>
        <authorList>
            <person name="Franch-Gras L."/>
            <person name="Hahn C."/>
            <person name="Garcia-Roger E.M."/>
            <person name="Carmona M.J."/>
            <person name="Serra M."/>
            <person name="Gomez A."/>
        </authorList>
    </citation>
    <scope>NUCLEOTIDE SEQUENCE [LARGE SCALE GENOMIC DNA]</scope>
    <source>
        <strain evidence="1">HYR1</strain>
    </source>
</reference>
<dbReference type="EMBL" id="REGN01002978">
    <property type="protein sequence ID" value="RNA25088.1"/>
    <property type="molecule type" value="Genomic_DNA"/>
</dbReference>
<dbReference type="AlphaFoldDB" id="A0A3M7RP77"/>
<evidence type="ECO:0000313" key="1">
    <source>
        <dbReference type="EMBL" id="RNA25088.1"/>
    </source>
</evidence>
<protein>
    <submittedName>
        <fullName evidence="1">Uncharacterized protein</fullName>
    </submittedName>
</protein>
<proteinExistence type="predicted"/>
<evidence type="ECO:0000313" key="2">
    <source>
        <dbReference type="Proteomes" id="UP000276133"/>
    </source>
</evidence>
<gene>
    <name evidence="1" type="ORF">BpHYR1_005211</name>
</gene>
<accession>A0A3M7RP77</accession>
<name>A0A3M7RP77_BRAPC</name>
<comment type="caution">
    <text evidence="1">The sequence shown here is derived from an EMBL/GenBank/DDBJ whole genome shotgun (WGS) entry which is preliminary data.</text>
</comment>
<dbReference type="Proteomes" id="UP000276133">
    <property type="component" value="Unassembled WGS sequence"/>
</dbReference>
<organism evidence="1 2">
    <name type="scientific">Brachionus plicatilis</name>
    <name type="common">Marine rotifer</name>
    <name type="synonym">Brachionus muelleri</name>
    <dbReference type="NCBI Taxonomy" id="10195"/>
    <lineage>
        <taxon>Eukaryota</taxon>
        <taxon>Metazoa</taxon>
        <taxon>Spiralia</taxon>
        <taxon>Gnathifera</taxon>
        <taxon>Rotifera</taxon>
        <taxon>Eurotatoria</taxon>
        <taxon>Monogononta</taxon>
        <taxon>Pseudotrocha</taxon>
        <taxon>Ploima</taxon>
        <taxon>Brachionidae</taxon>
        <taxon>Brachionus</taxon>
    </lineage>
</organism>
<keyword evidence="2" id="KW-1185">Reference proteome</keyword>